<dbReference type="PROSITE" id="PS51462">
    <property type="entry name" value="NUDIX"/>
    <property type="match status" value="1"/>
</dbReference>
<dbReference type="Gene3D" id="3.40.630.30">
    <property type="match status" value="1"/>
</dbReference>
<dbReference type="InterPro" id="IPR016181">
    <property type="entry name" value="Acyl_CoA_acyltransferase"/>
</dbReference>
<dbReference type="CDD" id="cd02883">
    <property type="entry name" value="NUDIX_Hydrolase"/>
    <property type="match status" value="1"/>
</dbReference>
<dbReference type="SUPFAM" id="SSF55811">
    <property type="entry name" value="Nudix"/>
    <property type="match status" value="1"/>
</dbReference>
<dbReference type="Pfam" id="PF00293">
    <property type="entry name" value="NUDIX"/>
    <property type="match status" value="1"/>
</dbReference>
<dbReference type="InterPro" id="IPR020084">
    <property type="entry name" value="NUDIX_hydrolase_CS"/>
</dbReference>
<dbReference type="Gene3D" id="3.90.79.10">
    <property type="entry name" value="Nucleoside Triphosphate Pyrophosphohydrolase"/>
    <property type="match status" value="1"/>
</dbReference>
<evidence type="ECO:0000256" key="3">
    <source>
        <dbReference type="RuleBase" id="RU003476"/>
    </source>
</evidence>
<evidence type="ECO:0000313" key="7">
    <source>
        <dbReference type="Proteomes" id="UP000295573"/>
    </source>
</evidence>
<dbReference type="RefSeq" id="WP_132150959.1">
    <property type="nucleotide sequence ID" value="NZ_SLWR01000007.1"/>
</dbReference>
<dbReference type="PROSITE" id="PS00893">
    <property type="entry name" value="NUDIX_BOX"/>
    <property type="match status" value="1"/>
</dbReference>
<evidence type="ECO:0000256" key="2">
    <source>
        <dbReference type="ARBA" id="ARBA00022801"/>
    </source>
</evidence>
<evidence type="ECO:0000259" key="4">
    <source>
        <dbReference type="PROSITE" id="PS51186"/>
    </source>
</evidence>
<dbReference type="AlphaFoldDB" id="A0A4R2INF0"/>
<dbReference type="InterPro" id="IPR051531">
    <property type="entry name" value="N-acetyltransferase"/>
</dbReference>
<dbReference type="PROSITE" id="PS51186">
    <property type="entry name" value="GNAT"/>
    <property type="match status" value="1"/>
</dbReference>
<name>A0A4R2INF0_9ACTN</name>
<accession>A0A4R2INF0</accession>
<evidence type="ECO:0000256" key="1">
    <source>
        <dbReference type="ARBA" id="ARBA00005582"/>
    </source>
</evidence>
<feature type="domain" description="Nudix hydrolase" evidence="5">
    <location>
        <begin position="1"/>
        <end position="134"/>
    </location>
</feature>
<dbReference type="InterPro" id="IPR000086">
    <property type="entry name" value="NUDIX_hydrolase_dom"/>
</dbReference>
<evidence type="ECO:0000313" key="6">
    <source>
        <dbReference type="EMBL" id="TCO46092.1"/>
    </source>
</evidence>
<dbReference type="EMBL" id="SLWR01000007">
    <property type="protein sequence ID" value="TCO46092.1"/>
    <property type="molecule type" value="Genomic_DNA"/>
</dbReference>
<dbReference type="GO" id="GO:0016747">
    <property type="term" value="F:acyltransferase activity, transferring groups other than amino-acyl groups"/>
    <property type="evidence" value="ECO:0007669"/>
    <property type="project" value="InterPro"/>
</dbReference>
<sequence length="340" mass="37691">MRGVDCVGALIRDEQCRVYVQRRTAERRLLPGIWDIVGGHLETGETPEQALAREVEEETGWKVRDIVWTVSDWEWEHEGRVRRELDYLIAVDGDLSRPRLEEGKHDAAAWVGPDDLELLMVNRTDGDRRLRDIVAHAVRTRFTDRLRLEPLTGPGEVLPGHAADLVALHADPRVAHWYAETLSEDDAVRRATQAQAHWEADGVSKWMAYERESGVLAGRGGLSRMPADGTVTAAISELAGPDWATDRLELGWALVASARGRGLATEIGRAGLEFAFRTLAAQAVIAFTERHNFASRAVMERLGMTYAGEIRTEGLVEGSDEVRPDAPFAVYVTTGPQADI</sequence>
<reference evidence="6 7" key="1">
    <citation type="journal article" date="2015" name="Stand. Genomic Sci.">
        <title>Genomic Encyclopedia of Bacterial and Archaeal Type Strains, Phase III: the genomes of soil and plant-associated and newly described type strains.</title>
        <authorList>
            <person name="Whitman W.B."/>
            <person name="Woyke T."/>
            <person name="Klenk H.P."/>
            <person name="Zhou Y."/>
            <person name="Lilburn T.G."/>
            <person name="Beck B.J."/>
            <person name="De Vos P."/>
            <person name="Vandamme P."/>
            <person name="Eisen J.A."/>
            <person name="Garrity G."/>
            <person name="Hugenholtz P."/>
            <person name="Kyrpides N.C."/>
        </authorList>
    </citation>
    <scope>NUCLEOTIDE SEQUENCE [LARGE SCALE GENOMIC DNA]</scope>
    <source>
        <strain evidence="6 7">VKM Ac-2541</strain>
    </source>
</reference>
<keyword evidence="7" id="KW-1185">Reference proteome</keyword>
<protein>
    <submittedName>
        <fullName evidence="6">RimJ/RimL family protein N-acetyltransferase</fullName>
    </submittedName>
</protein>
<evidence type="ECO:0000259" key="5">
    <source>
        <dbReference type="PROSITE" id="PS51462"/>
    </source>
</evidence>
<dbReference type="GO" id="GO:0016787">
    <property type="term" value="F:hydrolase activity"/>
    <property type="evidence" value="ECO:0007669"/>
    <property type="project" value="UniProtKB-KW"/>
</dbReference>
<dbReference type="SUPFAM" id="SSF55729">
    <property type="entry name" value="Acyl-CoA N-acyltransferases (Nat)"/>
    <property type="match status" value="1"/>
</dbReference>
<organism evidence="6 7">
    <name type="scientific">Kribbella antiqua</name>
    <dbReference type="NCBI Taxonomy" id="2512217"/>
    <lineage>
        <taxon>Bacteria</taxon>
        <taxon>Bacillati</taxon>
        <taxon>Actinomycetota</taxon>
        <taxon>Actinomycetes</taxon>
        <taxon>Propionibacteriales</taxon>
        <taxon>Kribbellaceae</taxon>
        <taxon>Kribbella</taxon>
    </lineage>
</organism>
<dbReference type="InterPro" id="IPR000182">
    <property type="entry name" value="GNAT_dom"/>
</dbReference>
<feature type="domain" description="N-acetyltransferase" evidence="4">
    <location>
        <begin position="146"/>
        <end position="327"/>
    </location>
</feature>
<comment type="similarity">
    <text evidence="1 3">Belongs to the Nudix hydrolase family.</text>
</comment>
<dbReference type="InterPro" id="IPR020476">
    <property type="entry name" value="Nudix_hydrolase"/>
</dbReference>
<dbReference type="PRINTS" id="PR00502">
    <property type="entry name" value="NUDIXFAMILY"/>
</dbReference>
<dbReference type="PANTHER" id="PTHR43792:SF1">
    <property type="entry name" value="N-ACETYLTRANSFERASE DOMAIN-CONTAINING PROTEIN"/>
    <property type="match status" value="1"/>
</dbReference>
<dbReference type="OrthoDB" id="3533156at2"/>
<dbReference type="Pfam" id="PF13302">
    <property type="entry name" value="Acetyltransf_3"/>
    <property type="match status" value="1"/>
</dbReference>
<comment type="caution">
    <text evidence="6">The sequence shown here is derived from an EMBL/GenBank/DDBJ whole genome shotgun (WGS) entry which is preliminary data.</text>
</comment>
<dbReference type="PANTHER" id="PTHR43792">
    <property type="entry name" value="GNAT FAMILY, PUTATIVE (AFU_ORTHOLOGUE AFUA_3G00765)-RELATED-RELATED"/>
    <property type="match status" value="1"/>
</dbReference>
<dbReference type="Proteomes" id="UP000295573">
    <property type="component" value="Unassembled WGS sequence"/>
</dbReference>
<keyword evidence="2 3" id="KW-0378">Hydrolase</keyword>
<keyword evidence="6" id="KW-0808">Transferase</keyword>
<dbReference type="InterPro" id="IPR015797">
    <property type="entry name" value="NUDIX_hydrolase-like_dom_sf"/>
</dbReference>
<gene>
    <name evidence="6" type="ORF">EV646_107113</name>
</gene>
<proteinExistence type="inferred from homology"/>